<feature type="compositionally biased region" description="Low complexity" evidence="1">
    <location>
        <begin position="515"/>
        <end position="531"/>
    </location>
</feature>
<protein>
    <submittedName>
        <fullName evidence="4">LysM peptidoglycan-binding domain-containing protein</fullName>
    </submittedName>
</protein>
<dbReference type="CDD" id="cd16894">
    <property type="entry name" value="MltD-like"/>
    <property type="match status" value="1"/>
</dbReference>
<dbReference type="InterPro" id="IPR023346">
    <property type="entry name" value="Lysozyme-like_dom_sf"/>
</dbReference>
<dbReference type="Proteomes" id="UP000305398">
    <property type="component" value="Chromosome"/>
</dbReference>
<evidence type="ECO:0000313" key="5">
    <source>
        <dbReference type="Proteomes" id="UP000305398"/>
    </source>
</evidence>
<feature type="signal peptide" evidence="2">
    <location>
        <begin position="1"/>
        <end position="32"/>
    </location>
</feature>
<feature type="domain" description="LysM" evidence="3">
    <location>
        <begin position="719"/>
        <end position="762"/>
    </location>
</feature>
<evidence type="ECO:0000256" key="1">
    <source>
        <dbReference type="SAM" id="MobiDB-lite"/>
    </source>
</evidence>
<reference evidence="4 5" key="1">
    <citation type="submission" date="2019-06" db="EMBL/GenBank/DDBJ databases">
        <authorList>
            <person name="Srinivasan S."/>
        </authorList>
    </citation>
    <scope>NUCLEOTIDE SEQUENCE [LARGE SCALE GENOMIC DNA]</scope>
    <source>
        <strain evidence="4 5">17J68-5</strain>
    </source>
</reference>
<feature type="domain" description="LysM" evidence="3">
    <location>
        <begin position="629"/>
        <end position="673"/>
    </location>
</feature>
<feature type="compositionally biased region" description="Low complexity" evidence="1">
    <location>
        <begin position="538"/>
        <end position="549"/>
    </location>
</feature>
<gene>
    <name evidence="4" type="ORF">FHG12_12835</name>
</gene>
<dbReference type="KEGG" id="hyj:FHG12_12835"/>
<dbReference type="Gene3D" id="3.10.350.10">
    <property type="entry name" value="LysM domain"/>
    <property type="match status" value="3"/>
</dbReference>
<organism evidence="4 5">
    <name type="scientific">Hymenobacter jejuensis</name>
    <dbReference type="NCBI Taxonomy" id="2502781"/>
    <lineage>
        <taxon>Bacteria</taxon>
        <taxon>Pseudomonadati</taxon>
        <taxon>Bacteroidota</taxon>
        <taxon>Cytophagia</taxon>
        <taxon>Cytophagales</taxon>
        <taxon>Hymenobacteraceae</taxon>
        <taxon>Hymenobacter</taxon>
    </lineage>
</organism>
<proteinExistence type="predicted"/>
<feature type="domain" description="LysM" evidence="3">
    <location>
        <begin position="321"/>
        <end position="365"/>
    </location>
</feature>
<dbReference type="InterPro" id="IPR018392">
    <property type="entry name" value="LysM"/>
</dbReference>
<dbReference type="EMBL" id="CP040896">
    <property type="protein sequence ID" value="QDA60933.1"/>
    <property type="molecule type" value="Genomic_DNA"/>
</dbReference>
<dbReference type="InterPro" id="IPR008258">
    <property type="entry name" value="Transglycosylase_SLT_dom_1"/>
</dbReference>
<dbReference type="PANTHER" id="PTHR33734">
    <property type="entry name" value="LYSM DOMAIN-CONTAINING GPI-ANCHORED PROTEIN 2"/>
    <property type="match status" value="1"/>
</dbReference>
<feature type="compositionally biased region" description="Low complexity" evidence="1">
    <location>
        <begin position="704"/>
        <end position="714"/>
    </location>
</feature>
<evidence type="ECO:0000313" key="4">
    <source>
        <dbReference type="EMBL" id="QDA60933.1"/>
    </source>
</evidence>
<dbReference type="PROSITE" id="PS51782">
    <property type="entry name" value="LYSM"/>
    <property type="match status" value="4"/>
</dbReference>
<feature type="domain" description="LysM" evidence="3">
    <location>
        <begin position="375"/>
        <end position="419"/>
    </location>
</feature>
<dbReference type="InterPro" id="IPR036779">
    <property type="entry name" value="LysM_dom_sf"/>
</dbReference>
<keyword evidence="5" id="KW-1185">Reference proteome</keyword>
<sequence>MNMVYATAVSSCASMKKLLLTWLCLLPFLAVAQSVTVPNTLDFAGLHLRFTPGGRTAVQQKVDALRRYQPSFQARVDLADAYFPIIDRVFQAEGLPQDFHYLALQESGLQGEAQSIHDAIGYWQFKREAALDFGLVMNDVVDERKHIVASSHAAAKYLLRNNAALHNWANTLLSYNLGLSGTKPYTLPTDANASEMEISEQTHPYILTFLAHKIAFESAVGQNPKPPMILQEFPALAGQQLPVIAQSLQTDPNELAKHNRWLLNGAAIPSDRAYTVLVPITDEIQLTAIAAQQRTATAGQLLNQPQIDPENAEFVRINGLRAIVALPGDTKETLAKRAKLKMRKFMQFNDLFAFDNIVVGQPYFVQKKRDKAAVEYHVAQSGESVATVSQKYGVRAKAIFNKNRMARNEDLRVGRVLWLQHTRPRDVAVEYAEGKNEVAMAAFERPAAAQTPAPTSVAKPAKSRTAEAEPYKGRVSSQSRALEEASDSDSLATESVAAPTDSVNDAGMENLNDLPNAAPAQTQPAPQQANARVYSGQPASKPAPAPVAAEPATEISMDTTAAAVPAVVDTTAKVEPVVKDNPKIVLRDPAPAKAPVAMPKPAAATASASPQPSSVVVPAAAVEPLPANGIHIVQKSESLYSVARRYGIRPADLAAWNDLPANPSLRLGQTLRVTPPVAAAAAAAPVSPTPKPATPATPAPSPKPASGASTPAPTAVTTVRHTVAAGESMYGISRKYGVTIKQIMEWNGKPDFNVHPGEVLTIQVAK</sequence>
<dbReference type="AlphaFoldDB" id="A0A5B8A2X2"/>
<dbReference type="SMART" id="SM00257">
    <property type="entry name" value="LysM"/>
    <property type="match status" value="4"/>
</dbReference>
<feature type="region of interest" description="Disordered" evidence="1">
    <location>
        <begin position="682"/>
        <end position="714"/>
    </location>
</feature>
<feature type="chain" id="PRO_5022898019" evidence="2">
    <location>
        <begin position="33"/>
        <end position="766"/>
    </location>
</feature>
<feature type="compositionally biased region" description="Pro residues" evidence="1">
    <location>
        <begin position="687"/>
        <end position="703"/>
    </location>
</feature>
<dbReference type="CDD" id="cd00118">
    <property type="entry name" value="LysM"/>
    <property type="match status" value="3"/>
</dbReference>
<evidence type="ECO:0000259" key="3">
    <source>
        <dbReference type="PROSITE" id="PS51782"/>
    </source>
</evidence>
<dbReference type="SUPFAM" id="SSF53955">
    <property type="entry name" value="Lysozyme-like"/>
    <property type="match status" value="1"/>
</dbReference>
<dbReference type="SUPFAM" id="SSF54106">
    <property type="entry name" value="LysM domain"/>
    <property type="match status" value="3"/>
</dbReference>
<feature type="region of interest" description="Disordered" evidence="1">
    <location>
        <begin position="445"/>
        <end position="549"/>
    </location>
</feature>
<dbReference type="Pfam" id="PF01476">
    <property type="entry name" value="LysM"/>
    <property type="match status" value="3"/>
</dbReference>
<name>A0A5B8A2X2_9BACT</name>
<accession>A0A5B8A2X2</accession>
<dbReference type="Gene3D" id="1.10.530.10">
    <property type="match status" value="1"/>
</dbReference>
<keyword evidence="2" id="KW-0732">Signal</keyword>
<dbReference type="Pfam" id="PF01464">
    <property type="entry name" value="SLT"/>
    <property type="match status" value="1"/>
</dbReference>
<dbReference type="OrthoDB" id="977752at2"/>
<dbReference type="PANTHER" id="PTHR33734:SF22">
    <property type="entry name" value="MEMBRANE-BOUND LYTIC MUREIN TRANSGLYCOSYLASE D"/>
    <property type="match status" value="1"/>
</dbReference>
<evidence type="ECO:0000256" key="2">
    <source>
        <dbReference type="SAM" id="SignalP"/>
    </source>
</evidence>